<gene>
    <name evidence="1" type="ORF">TELCIR_25394</name>
</gene>
<evidence type="ECO:0000313" key="2">
    <source>
        <dbReference type="Proteomes" id="UP000230423"/>
    </source>
</evidence>
<proteinExistence type="predicted"/>
<keyword evidence="2" id="KW-1185">Reference proteome</keyword>
<sequence length="105" mass="11779">MAQWYLIPNNTSVVRPDREEAREKLRSQKSLLAKKKSIGRSLSNKADVDGDWTLQLPSNSRKLLFDLNTLENDVLALAVGGYESIADFSLKSLIADRTLARKSMV</sequence>
<dbReference type="OrthoDB" id="5850793at2759"/>
<reference evidence="1 2" key="1">
    <citation type="submission" date="2015-09" db="EMBL/GenBank/DDBJ databases">
        <title>Draft genome of the parasitic nematode Teladorsagia circumcincta isolate WARC Sus (inbred).</title>
        <authorList>
            <person name="Mitreva M."/>
        </authorList>
    </citation>
    <scope>NUCLEOTIDE SEQUENCE [LARGE SCALE GENOMIC DNA]</scope>
    <source>
        <strain evidence="1 2">S</strain>
    </source>
</reference>
<evidence type="ECO:0000313" key="1">
    <source>
        <dbReference type="EMBL" id="PIO53278.1"/>
    </source>
</evidence>
<accession>A0A2G9T5T2</accession>
<organism evidence="1 2">
    <name type="scientific">Teladorsagia circumcincta</name>
    <name type="common">Brown stomach worm</name>
    <name type="synonym">Ostertagia circumcincta</name>
    <dbReference type="NCBI Taxonomy" id="45464"/>
    <lineage>
        <taxon>Eukaryota</taxon>
        <taxon>Metazoa</taxon>
        <taxon>Ecdysozoa</taxon>
        <taxon>Nematoda</taxon>
        <taxon>Chromadorea</taxon>
        <taxon>Rhabditida</taxon>
        <taxon>Rhabditina</taxon>
        <taxon>Rhabditomorpha</taxon>
        <taxon>Strongyloidea</taxon>
        <taxon>Trichostrongylidae</taxon>
        <taxon>Teladorsagia</taxon>
    </lineage>
</organism>
<protein>
    <submittedName>
        <fullName evidence="1">Uncharacterized protein</fullName>
    </submittedName>
</protein>
<dbReference type="EMBL" id="KZ415895">
    <property type="protein sequence ID" value="PIO53278.1"/>
    <property type="molecule type" value="Genomic_DNA"/>
</dbReference>
<dbReference type="Proteomes" id="UP000230423">
    <property type="component" value="Unassembled WGS sequence"/>
</dbReference>
<dbReference type="AlphaFoldDB" id="A0A2G9T5T2"/>
<name>A0A2G9T5T2_TELCI</name>